<dbReference type="GO" id="GO:0008652">
    <property type="term" value="P:amino acid biosynthetic process"/>
    <property type="evidence" value="ECO:0007669"/>
    <property type="project" value="UniProtKB-KW"/>
</dbReference>
<evidence type="ECO:0000313" key="5">
    <source>
        <dbReference type="EMBL" id="PZO50435.1"/>
    </source>
</evidence>
<protein>
    <submittedName>
        <fullName evidence="5">Shikimate kinase</fullName>
    </submittedName>
</protein>
<keyword evidence="2" id="KW-0547">Nucleotide-binding</keyword>
<dbReference type="SUPFAM" id="SSF52540">
    <property type="entry name" value="P-loop containing nucleoside triphosphate hydrolases"/>
    <property type="match status" value="1"/>
</dbReference>
<keyword evidence="3" id="KW-0067">ATP-binding</keyword>
<dbReference type="Gene3D" id="3.40.50.300">
    <property type="entry name" value="P-loop containing nucleotide triphosphate hydrolases"/>
    <property type="match status" value="1"/>
</dbReference>
<reference evidence="5 6" key="2">
    <citation type="submission" date="2018-06" db="EMBL/GenBank/DDBJ databases">
        <title>Metagenomic assembly of (sub)arctic Cyanobacteria and their associated microbiome from non-axenic cultures.</title>
        <authorList>
            <person name="Baurain D."/>
        </authorList>
    </citation>
    <scope>NUCLEOTIDE SEQUENCE [LARGE SCALE GENOMIC DNA]</scope>
    <source>
        <strain evidence="5">ULC027bin1</strain>
    </source>
</reference>
<keyword evidence="5" id="KW-0808">Transferase</keyword>
<evidence type="ECO:0000256" key="4">
    <source>
        <dbReference type="ARBA" id="ARBA00023141"/>
    </source>
</evidence>
<dbReference type="EMBL" id="QBMP01000189">
    <property type="protein sequence ID" value="PZO50435.1"/>
    <property type="molecule type" value="Genomic_DNA"/>
</dbReference>
<accession>A0A2W4YW65</accession>
<dbReference type="Proteomes" id="UP000249794">
    <property type="component" value="Unassembled WGS sequence"/>
</dbReference>
<dbReference type="GO" id="GO:0005524">
    <property type="term" value="F:ATP binding"/>
    <property type="evidence" value="ECO:0007669"/>
    <property type="project" value="UniProtKB-KW"/>
</dbReference>
<keyword evidence="5" id="KW-0418">Kinase</keyword>
<evidence type="ECO:0000256" key="1">
    <source>
        <dbReference type="ARBA" id="ARBA00022605"/>
    </source>
</evidence>
<dbReference type="PROSITE" id="PS51219">
    <property type="entry name" value="DPCK"/>
    <property type="match status" value="1"/>
</dbReference>
<evidence type="ECO:0000313" key="6">
    <source>
        <dbReference type="Proteomes" id="UP000249794"/>
    </source>
</evidence>
<dbReference type="InterPro" id="IPR031322">
    <property type="entry name" value="Shikimate/glucono_kinase"/>
</dbReference>
<dbReference type="Pfam" id="PF01202">
    <property type="entry name" value="SKI"/>
    <property type="match status" value="1"/>
</dbReference>
<dbReference type="PANTHER" id="PTHR21087:SF16">
    <property type="entry name" value="SHIKIMATE KINASE 1, CHLOROPLASTIC"/>
    <property type="match status" value="1"/>
</dbReference>
<comment type="caution">
    <text evidence="5">The sequence shown here is derived from an EMBL/GenBank/DDBJ whole genome shotgun (WGS) entry which is preliminary data.</text>
</comment>
<dbReference type="PRINTS" id="PR01100">
    <property type="entry name" value="SHIKIMTKNASE"/>
</dbReference>
<keyword evidence="1" id="KW-0028">Amino-acid biosynthesis</keyword>
<evidence type="ECO:0000256" key="2">
    <source>
        <dbReference type="ARBA" id="ARBA00022741"/>
    </source>
</evidence>
<keyword evidence="4" id="KW-0057">Aromatic amino acid biosynthesis</keyword>
<name>A0A2W4YW65_9CYAN</name>
<dbReference type="PANTHER" id="PTHR21087">
    <property type="entry name" value="SHIKIMATE KINASE"/>
    <property type="match status" value="1"/>
</dbReference>
<dbReference type="AlphaFoldDB" id="A0A2W4YW65"/>
<reference evidence="6" key="1">
    <citation type="submission" date="2018-04" db="EMBL/GenBank/DDBJ databases">
        <authorList>
            <person name="Cornet L."/>
        </authorList>
    </citation>
    <scope>NUCLEOTIDE SEQUENCE [LARGE SCALE GENOMIC DNA]</scope>
</reference>
<sequence length="52" mass="5848">MSDLPNSAFLKKTNLYLVGMMGCGKTTLGRKLAHRLGYRFLDTDALIEQTTR</sequence>
<gene>
    <name evidence="5" type="ORF">DCF15_15890</name>
</gene>
<organism evidence="5 6">
    <name type="scientific">Phormidesmis priestleyi</name>
    <dbReference type="NCBI Taxonomy" id="268141"/>
    <lineage>
        <taxon>Bacteria</taxon>
        <taxon>Bacillati</taxon>
        <taxon>Cyanobacteriota</taxon>
        <taxon>Cyanophyceae</taxon>
        <taxon>Leptolyngbyales</taxon>
        <taxon>Leptolyngbyaceae</taxon>
        <taxon>Phormidesmis</taxon>
    </lineage>
</organism>
<dbReference type="InterPro" id="IPR027417">
    <property type="entry name" value="P-loop_NTPase"/>
</dbReference>
<dbReference type="GO" id="GO:0004140">
    <property type="term" value="F:dephospho-CoA kinase activity"/>
    <property type="evidence" value="ECO:0007669"/>
    <property type="project" value="InterPro"/>
</dbReference>
<dbReference type="GO" id="GO:0015937">
    <property type="term" value="P:coenzyme A biosynthetic process"/>
    <property type="evidence" value="ECO:0007669"/>
    <property type="project" value="InterPro"/>
</dbReference>
<dbReference type="GO" id="GO:0009073">
    <property type="term" value="P:aromatic amino acid family biosynthetic process"/>
    <property type="evidence" value="ECO:0007669"/>
    <property type="project" value="UniProtKB-KW"/>
</dbReference>
<feature type="non-terminal residue" evidence="5">
    <location>
        <position position="52"/>
    </location>
</feature>
<dbReference type="GO" id="GO:0005829">
    <property type="term" value="C:cytosol"/>
    <property type="evidence" value="ECO:0007669"/>
    <property type="project" value="TreeGrafter"/>
</dbReference>
<dbReference type="InterPro" id="IPR001977">
    <property type="entry name" value="Depp_CoAkinase"/>
</dbReference>
<proteinExistence type="predicted"/>
<dbReference type="GO" id="GO:0004765">
    <property type="term" value="F:shikimate kinase activity"/>
    <property type="evidence" value="ECO:0007669"/>
    <property type="project" value="TreeGrafter"/>
</dbReference>
<evidence type="ECO:0000256" key="3">
    <source>
        <dbReference type="ARBA" id="ARBA00022840"/>
    </source>
</evidence>